<name>A0A8K0P810_LADFU</name>
<dbReference type="EMBL" id="KZ309151">
    <property type="protein sequence ID" value="KAG8237321.1"/>
    <property type="molecule type" value="Genomic_DNA"/>
</dbReference>
<protein>
    <submittedName>
        <fullName evidence="2">Uncharacterized protein</fullName>
    </submittedName>
</protein>
<organism evidence="2 3">
    <name type="scientific">Ladona fulva</name>
    <name type="common">Scarce chaser dragonfly</name>
    <name type="synonym">Libellula fulva</name>
    <dbReference type="NCBI Taxonomy" id="123851"/>
    <lineage>
        <taxon>Eukaryota</taxon>
        <taxon>Metazoa</taxon>
        <taxon>Ecdysozoa</taxon>
        <taxon>Arthropoda</taxon>
        <taxon>Hexapoda</taxon>
        <taxon>Insecta</taxon>
        <taxon>Pterygota</taxon>
        <taxon>Palaeoptera</taxon>
        <taxon>Odonata</taxon>
        <taxon>Epiprocta</taxon>
        <taxon>Anisoptera</taxon>
        <taxon>Libelluloidea</taxon>
        <taxon>Libellulidae</taxon>
        <taxon>Ladona</taxon>
    </lineage>
</organism>
<proteinExistence type="predicted"/>
<reference evidence="2" key="1">
    <citation type="submission" date="2013-04" db="EMBL/GenBank/DDBJ databases">
        <authorList>
            <person name="Qu J."/>
            <person name="Murali S.C."/>
            <person name="Bandaranaike D."/>
            <person name="Bellair M."/>
            <person name="Blankenburg K."/>
            <person name="Chao H."/>
            <person name="Dinh H."/>
            <person name="Doddapaneni H."/>
            <person name="Downs B."/>
            <person name="Dugan-Rocha S."/>
            <person name="Elkadiri S."/>
            <person name="Gnanaolivu R.D."/>
            <person name="Hernandez B."/>
            <person name="Javaid M."/>
            <person name="Jayaseelan J.C."/>
            <person name="Lee S."/>
            <person name="Li M."/>
            <person name="Ming W."/>
            <person name="Munidasa M."/>
            <person name="Muniz J."/>
            <person name="Nguyen L."/>
            <person name="Ongeri F."/>
            <person name="Osuji N."/>
            <person name="Pu L.-L."/>
            <person name="Puazo M."/>
            <person name="Qu C."/>
            <person name="Quiroz J."/>
            <person name="Raj R."/>
            <person name="Weissenberger G."/>
            <person name="Xin Y."/>
            <person name="Zou X."/>
            <person name="Han Y."/>
            <person name="Richards S."/>
            <person name="Worley K."/>
            <person name="Muzny D."/>
            <person name="Gibbs R."/>
        </authorList>
    </citation>
    <scope>NUCLEOTIDE SEQUENCE</scope>
    <source>
        <strain evidence="2">Sampled in the wild</strain>
    </source>
</reference>
<feature type="non-terminal residue" evidence="2">
    <location>
        <position position="1"/>
    </location>
</feature>
<dbReference type="Proteomes" id="UP000792457">
    <property type="component" value="Unassembled WGS sequence"/>
</dbReference>
<comment type="caution">
    <text evidence="2">The sequence shown here is derived from an EMBL/GenBank/DDBJ whole genome shotgun (WGS) entry which is preliminary data.</text>
</comment>
<evidence type="ECO:0000313" key="2">
    <source>
        <dbReference type="EMBL" id="KAG8237321.1"/>
    </source>
</evidence>
<evidence type="ECO:0000313" key="3">
    <source>
        <dbReference type="Proteomes" id="UP000792457"/>
    </source>
</evidence>
<feature type="compositionally biased region" description="Low complexity" evidence="1">
    <location>
        <begin position="133"/>
        <end position="147"/>
    </location>
</feature>
<accession>A0A8K0P810</accession>
<reference evidence="2" key="2">
    <citation type="submission" date="2017-10" db="EMBL/GenBank/DDBJ databases">
        <title>Ladona fulva Genome sequencing and assembly.</title>
        <authorList>
            <person name="Murali S."/>
            <person name="Richards S."/>
            <person name="Bandaranaike D."/>
            <person name="Bellair M."/>
            <person name="Blankenburg K."/>
            <person name="Chao H."/>
            <person name="Dinh H."/>
            <person name="Doddapaneni H."/>
            <person name="Dugan-Rocha S."/>
            <person name="Elkadiri S."/>
            <person name="Gnanaolivu R."/>
            <person name="Hernandez B."/>
            <person name="Skinner E."/>
            <person name="Javaid M."/>
            <person name="Lee S."/>
            <person name="Li M."/>
            <person name="Ming W."/>
            <person name="Munidasa M."/>
            <person name="Muniz J."/>
            <person name="Nguyen L."/>
            <person name="Hughes D."/>
            <person name="Osuji N."/>
            <person name="Pu L.-L."/>
            <person name="Puazo M."/>
            <person name="Qu C."/>
            <person name="Quiroz J."/>
            <person name="Raj R."/>
            <person name="Weissenberger G."/>
            <person name="Xin Y."/>
            <person name="Zou X."/>
            <person name="Han Y."/>
            <person name="Worley K."/>
            <person name="Muzny D."/>
            <person name="Gibbs R."/>
        </authorList>
    </citation>
    <scope>NUCLEOTIDE SEQUENCE</scope>
    <source>
        <strain evidence="2">Sampled in the wild</strain>
    </source>
</reference>
<keyword evidence="3" id="KW-1185">Reference proteome</keyword>
<dbReference type="AlphaFoldDB" id="A0A8K0P810"/>
<feature type="region of interest" description="Disordered" evidence="1">
    <location>
        <begin position="125"/>
        <end position="147"/>
    </location>
</feature>
<gene>
    <name evidence="2" type="ORF">J437_LFUL014486</name>
</gene>
<evidence type="ECO:0000256" key="1">
    <source>
        <dbReference type="SAM" id="MobiDB-lite"/>
    </source>
</evidence>
<sequence length="147" mass="16705">MQIGENCSLMDEIEGLCGKSTEETVAFPKTLTIMASRRERDFRRYHRQYESKTAWPYPTSRPTFQRNQWAGGDDNSSLETRLIDSPVNIQNCHVDFELVNSSSEICYNKYRGKAPVIVFKPDESEPSSQFVQSHSSKCSPVTSSPSL</sequence>